<keyword evidence="2" id="KW-1185">Reference proteome</keyword>
<sequence>MRARIGSLLGLFLGLAACQTEEQPVADVFRPDYKGVETRLLEGDLVNFLVSMTGARDRRDVLDYAQCAAAQYALIRGFGFARQVRTNVMEEGGLWRGDAVYTVSAGVPRGLRTIDAEVAVDDCRAKGIPTV</sequence>
<dbReference type="EMBL" id="FNZQ01000001">
    <property type="protein sequence ID" value="SEK53507.1"/>
    <property type="molecule type" value="Genomic_DNA"/>
</dbReference>
<protein>
    <recommendedName>
        <fullName evidence="3">Lipoprotein</fullName>
    </recommendedName>
</protein>
<proteinExistence type="predicted"/>
<dbReference type="STRING" id="188906.SAMN04488526_0815"/>
<evidence type="ECO:0000313" key="2">
    <source>
        <dbReference type="Proteomes" id="UP000199283"/>
    </source>
</evidence>
<evidence type="ECO:0008006" key="3">
    <source>
        <dbReference type="Google" id="ProtNLM"/>
    </source>
</evidence>
<dbReference type="AlphaFoldDB" id="A0A1H7HV22"/>
<organism evidence="1 2">
    <name type="scientific">Jannaschia helgolandensis</name>
    <dbReference type="NCBI Taxonomy" id="188906"/>
    <lineage>
        <taxon>Bacteria</taxon>
        <taxon>Pseudomonadati</taxon>
        <taxon>Pseudomonadota</taxon>
        <taxon>Alphaproteobacteria</taxon>
        <taxon>Rhodobacterales</taxon>
        <taxon>Roseobacteraceae</taxon>
        <taxon>Jannaschia</taxon>
    </lineage>
</organism>
<name>A0A1H7HV22_9RHOB</name>
<evidence type="ECO:0000313" key="1">
    <source>
        <dbReference type="EMBL" id="SEK53507.1"/>
    </source>
</evidence>
<gene>
    <name evidence="1" type="ORF">SAMN04488526_0815</name>
</gene>
<accession>A0A1H7HV22</accession>
<dbReference type="Proteomes" id="UP000199283">
    <property type="component" value="Unassembled WGS sequence"/>
</dbReference>
<reference evidence="1 2" key="1">
    <citation type="submission" date="2016-10" db="EMBL/GenBank/DDBJ databases">
        <authorList>
            <person name="de Groot N.N."/>
        </authorList>
    </citation>
    <scope>NUCLEOTIDE SEQUENCE [LARGE SCALE GENOMIC DNA]</scope>
    <source>
        <strain evidence="1 2">DSM 14858</strain>
    </source>
</reference>
<dbReference type="PROSITE" id="PS51257">
    <property type="entry name" value="PROKAR_LIPOPROTEIN"/>
    <property type="match status" value="1"/>
</dbReference>